<dbReference type="InParanoid" id="A0A084Q8J8"/>
<keyword evidence="4" id="KW-1185">Reference proteome</keyword>
<organism evidence="3 4">
    <name type="scientific">Stachybotrys chlorohalonatus (strain IBT 40285)</name>
    <dbReference type="NCBI Taxonomy" id="1283841"/>
    <lineage>
        <taxon>Eukaryota</taxon>
        <taxon>Fungi</taxon>
        <taxon>Dikarya</taxon>
        <taxon>Ascomycota</taxon>
        <taxon>Pezizomycotina</taxon>
        <taxon>Sordariomycetes</taxon>
        <taxon>Hypocreomycetidae</taxon>
        <taxon>Hypocreales</taxon>
        <taxon>Stachybotryaceae</taxon>
        <taxon>Stachybotrys</taxon>
    </lineage>
</organism>
<proteinExistence type="predicted"/>
<dbReference type="AlphaFoldDB" id="A0A084Q8J8"/>
<dbReference type="PANTHER" id="PTHR47256">
    <property type="entry name" value="ZN(II)2CYS6 TRANSCRIPTION FACTOR (EUROFUNG)-RELATED"/>
    <property type="match status" value="1"/>
</dbReference>
<keyword evidence="1" id="KW-0539">Nucleus</keyword>
<dbReference type="GO" id="GO:0006351">
    <property type="term" value="P:DNA-templated transcription"/>
    <property type="evidence" value="ECO:0007669"/>
    <property type="project" value="InterPro"/>
</dbReference>
<evidence type="ECO:0000256" key="1">
    <source>
        <dbReference type="ARBA" id="ARBA00023242"/>
    </source>
</evidence>
<evidence type="ECO:0000313" key="4">
    <source>
        <dbReference type="Proteomes" id="UP000028524"/>
    </source>
</evidence>
<gene>
    <name evidence="3" type="ORF">S40285_07394</name>
</gene>
<sequence>MLERNIKDLQRSHSALQLLIQALQARDEADALAIVKHLRQGADLDSIIRHLQAGDLLLQLHLAPEARFRYEFPYRPQMPGCLLTSDNPYLRSLIYEATFLPTEQASQQSSYLPRNNDFKSPYLKPYMAATVVDPRFDIIKPSQWTNVSKDDELLRSILKLYFLYEYHFFGAFHKDLFLDDMLSGSTEFCSSLLVNAVLAISCNCCRNLDDRTQFWDPHTLGYKFAAEARRLWELEVLDRSSITAVQAAMVMNITYNLYAMDKVGMAYGTQAVTLARELKLFDSVQWRTKREWIGYGFTAWSLYFWHEMLPPVFTSSLKRSTGNTAARRQFRVRMVRAKCEFSIIMNHVATDLFGDKDIGIKEVSQEKLTNYLSDLKTWYTSLPAMLVPADIVYPFQFNLHLLYHIVAMNVSETLVHAKDSKISTQPRGHIQLISDQSRRYFETIMRLYYLRHGFAVPDGHMSHALVLLSYQGLTMRQTVSPPGSSPTSVNMPLEEARSTLVLGTKGLDEQGANYYLPLAVLRVIQNEMWPEDRNLLQQYIKQREEDEETRQQRETYMRSQYPVGLNTLTRRSDGRRLDRLQKGFVTLAKEKAQTPASSFVSHYGNIYESSS</sequence>
<evidence type="ECO:0000259" key="2">
    <source>
        <dbReference type="Pfam" id="PF04082"/>
    </source>
</evidence>
<evidence type="ECO:0000313" key="3">
    <source>
        <dbReference type="EMBL" id="KFA60283.1"/>
    </source>
</evidence>
<dbReference type="HOGENOM" id="CLU_007003_1_0_1"/>
<feature type="domain" description="Xylanolytic transcriptional activator regulatory" evidence="2">
    <location>
        <begin position="158"/>
        <end position="287"/>
    </location>
</feature>
<name>A0A084Q8J8_STAC4</name>
<dbReference type="GO" id="GO:0003677">
    <property type="term" value="F:DNA binding"/>
    <property type="evidence" value="ECO:0007669"/>
    <property type="project" value="InterPro"/>
</dbReference>
<dbReference type="STRING" id="1283841.A0A084Q8J8"/>
<accession>A0A084Q8J8</accession>
<dbReference type="InterPro" id="IPR007219">
    <property type="entry name" value="XnlR_reg_dom"/>
</dbReference>
<dbReference type="Proteomes" id="UP000028524">
    <property type="component" value="Unassembled WGS sequence"/>
</dbReference>
<dbReference type="PANTHER" id="PTHR47256:SF1">
    <property type="entry name" value="ZN(II)2CYS6 TRANSCRIPTION FACTOR (EUROFUNG)"/>
    <property type="match status" value="1"/>
</dbReference>
<dbReference type="Pfam" id="PF04082">
    <property type="entry name" value="Fungal_trans"/>
    <property type="match status" value="1"/>
</dbReference>
<dbReference type="EMBL" id="KL660938">
    <property type="protein sequence ID" value="KFA60283.1"/>
    <property type="molecule type" value="Genomic_DNA"/>
</dbReference>
<reference evidence="3 4" key="1">
    <citation type="journal article" date="2014" name="BMC Genomics">
        <title>Comparative genome sequencing reveals chemotype-specific gene clusters in the toxigenic black mold Stachybotrys.</title>
        <authorList>
            <person name="Semeiks J."/>
            <person name="Borek D."/>
            <person name="Otwinowski Z."/>
            <person name="Grishin N.V."/>
        </authorList>
    </citation>
    <scope>NUCLEOTIDE SEQUENCE [LARGE SCALE GENOMIC DNA]</scope>
    <source>
        <strain evidence="3 4">IBT 40285</strain>
    </source>
</reference>
<dbReference type="CDD" id="cd12148">
    <property type="entry name" value="fungal_TF_MHR"/>
    <property type="match status" value="1"/>
</dbReference>
<dbReference type="OMA" id="SLIHEWS"/>
<dbReference type="GO" id="GO:0008270">
    <property type="term" value="F:zinc ion binding"/>
    <property type="evidence" value="ECO:0007669"/>
    <property type="project" value="InterPro"/>
</dbReference>
<dbReference type="OrthoDB" id="426882at2759"/>
<protein>
    <recommendedName>
        <fullName evidence="2">Xylanolytic transcriptional activator regulatory domain-containing protein</fullName>
    </recommendedName>
</protein>
<dbReference type="InterPro" id="IPR053187">
    <property type="entry name" value="Notoamide_regulator"/>
</dbReference>